<dbReference type="AlphaFoldDB" id="A0A1C6V0L0"/>
<dbReference type="PANTHER" id="PTHR34094">
    <property type="match status" value="1"/>
</dbReference>
<gene>
    <name evidence="2" type="ORF">GA0070617_4211</name>
</gene>
<evidence type="ECO:0000313" key="3">
    <source>
        <dbReference type="Proteomes" id="UP000198937"/>
    </source>
</evidence>
<dbReference type="Proteomes" id="UP000198937">
    <property type="component" value="Unassembled WGS sequence"/>
</dbReference>
<name>A0A1C6V0L0_9ACTN</name>
<feature type="domain" description="DUF4097" evidence="1">
    <location>
        <begin position="19"/>
        <end position="232"/>
    </location>
</feature>
<dbReference type="RefSeq" id="WP_091441299.1">
    <property type="nucleotide sequence ID" value="NZ_BMMJ01000002.1"/>
</dbReference>
<sequence length="282" mass="28832">MPTFDTPNPVSVSLDLVVCDVRVTASDRADTTVEVRPSNAAAETDVRTAEQTHVEFTDGRLTIRMPKQRGRLGIFGRPGSVDLTIALPTGSRLDGGGAVTTIHTEGRLGSCRLRTATGSIVLGDAGDVDLQTSAGGIEVGRIDGHAQVTTAAGRVRLGDVAGNLAVRNSNGDTRIGAVGGDLRAKAANGDITVDRTQGTVTAATANGDVSIGMVAAGSVSLKTGFGEVSVGVPAGTAARLDLHTQHGQVVNDLATCEPPGHPDGTVEVTARTSFGDIVVHRR</sequence>
<dbReference type="PANTHER" id="PTHR34094:SF1">
    <property type="entry name" value="PROTEIN FAM185A"/>
    <property type="match status" value="1"/>
</dbReference>
<dbReference type="OrthoDB" id="3252095at2"/>
<dbReference type="InterPro" id="IPR025164">
    <property type="entry name" value="Toastrack_DUF4097"/>
</dbReference>
<proteinExistence type="predicted"/>
<evidence type="ECO:0000259" key="1">
    <source>
        <dbReference type="Pfam" id="PF13349"/>
    </source>
</evidence>
<protein>
    <submittedName>
        <fullName evidence="2">Putative adhesin</fullName>
    </submittedName>
</protein>
<reference evidence="2 3" key="1">
    <citation type="submission" date="2016-06" db="EMBL/GenBank/DDBJ databases">
        <authorList>
            <person name="Kjaerup R.B."/>
            <person name="Dalgaard T.S."/>
            <person name="Juul-Madsen H.R."/>
        </authorList>
    </citation>
    <scope>NUCLEOTIDE SEQUENCE [LARGE SCALE GENOMIC DNA]</scope>
    <source>
        <strain evidence="2 3">DSM 45577</strain>
    </source>
</reference>
<keyword evidence="3" id="KW-1185">Reference proteome</keyword>
<dbReference type="EMBL" id="FMIA01000002">
    <property type="protein sequence ID" value="SCL59838.1"/>
    <property type="molecule type" value="Genomic_DNA"/>
</dbReference>
<dbReference type="Pfam" id="PF13349">
    <property type="entry name" value="DUF4097"/>
    <property type="match status" value="1"/>
</dbReference>
<organism evidence="2 3">
    <name type="scientific">Micromonospora yangpuensis</name>
    <dbReference type="NCBI Taxonomy" id="683228"/>
    <lineage>
        <taxon>Bacteria</taxon>
        <taxon>Bacillati</taxon>
        <taxon>Actinomycetota</taxon>
        <taxon>Actinomycetes</taxon>
        <taxon>Micromonosporales</taxon>
        <taxon>Micromonosporaceae</taxon>
        <taxon>Micromonospora</taxon>
    </lineage>
</organism>
<evidence type="ECO:0000313" key="2">
    <source>
        <dbReference type="EMBL" id="SCL59838.1"/>
    </source>
</evidence>
<dbReference type="STRING" id="683228.GA0070617_4211"/>
<accession>A0A1C6V0L0</accession>